<dbReference type="HAMAP" id="MF_01659">
    <property type="entry name" value="MenD"/>
    <property type="match status" value="1"/>
</dbReference>
<dbReference type="CDD" id="cd02009">
    <property type="entry name" value="TPP_SHCHC_synthase"/>
    <property type="match status" value="1"/>
</dbReference>
<keyword evidence="6" id="KW-0474">Menaquinone biosynthesis</keyword>
<dbReference type="GO" id="GO:0000287">
    <property type="term" value="F:magnesium ion binding"/>
    <property type="evidence" value="ECO:0007669"/>
    <property type="project" value="UniProtKB-UniRule"/>
</dbReference>
<evidence type="ECO:0000256" key="5">
    <source>
        <dbReference type="ARBA" id="ARBA00023211"/>
    </source>
</evidence>
<evidence type="ECO:0000256" key="3">
    <source>
        <dbReference type="ARBA" id="ARBA00022842"/>
    </source>
</evidence>
<comment type="function">
    <text evidence="6">Catalyzes the thiamine diphosphate-dependent decarboxylation of 2-oxoglutarate and the subsequent addition of the resulting succinic semialdehyde-thiamine pyrophosphate anion to isochorismate to yield 2-succinyl-5-enolpyruvyl-6-hydroxy-3-cyclohexene-1-carboxylate (SEPHCHC).</text>
</comment>
<keyword evidence="3 6" id="KW-0460">Magnesium</keyword>
<dbReference type="CDD" id="cd07037">
    <property type="entry name" value="TPP_PYR_MenD"/>
    <property type="match status" value="1"/>
</dbReference>
<dbReference type="Gene3D" id="3.40.50.970">
    <property type="match status" value="2"/>
</dbReference>
<dbReference type="SUPFAM" id="SSF52518">
    <property type="entry name" value="Thiamin diphosphate-binding fold (THDP-binding)"/>
    <property type="match status" value="2"/>
</dbReference>
<dbReference type="EC" id="2.2.1.9" evidence="6"/>
<comment type="similarity">
    <text evidence="6">Belongs to the TPP enzyme family. MenD subfamily.</text>
</comment>
<evidence type="ECO:0000256" key="1">
    <source>
        <dbReference type="ARBA" id="ARBA00022679"/>
    </source>
</evidence>
<dbReference type="GO" id="GO:0009234">
    <property type="term" value="P:menaquinone biosynthetic process"/>
    <property type="evidence" value="ECO:0007669"/>
    <property type="project" value="UniProtKB-UniRule"/>
</dbReference>
<dbReference type="GO" id="GO:0070204">
    <property type="term" value="F:2-succinyl-5-enolpyruvyl-6-hydroxy-3-cyclohexene-1-carboxylic-acid synthase activity"/>
    <property type="evidence" value="ECO:0007669"/>
    <property type="project" value="UniProtKB-UniRule"/>
</dbReference>
<evidence type="ECO:0000259" key="8">
    <source>
        <dbReference type="Pfam" id="PF02776"/>
    </source>
</evidence>
<dbReference type="GO" id="GO:0030976">
    <property type="term" value="F:thiamine pyrophosphate binding"/>
    <property type="evidence" value="ECO:0007669"/>
    <property type="project" value="UniProtKB-UniRule"/>
</dbReference>
<organism evidence="9 10">
    <name type="scientific">Xylanibacter ruminicola</name>
    <name type="common">Prevotella ruminicola</name>
    <dbReference type="NCBI Taxonomy" id="839"/>
    <lineage>
        <taxon>Bacteria</taxon>
        <taxon>Pseudomonadati</taxon>
        <taxon>Bacteroidota</taxon>
        <taxon>Bacteroidia</taxon>
        <taxon>Bacteroidales</taxon>
        <taxon>Prevotellaceae</taxon>
        <taxon>Xylanibacter</taxon>
    </lineage>
</organism>
<dbReference type="UniPathway" id="UPA00079"/>
<protein>
    <recommendedName>
        <fullName evidence="6">2-succinyl-5-enolpyruvyl-6-hydroxy-3-cyclohexene-1-carboxylate synthase</fullName>
        <shortName evidence="6">SEPHCHC synthase</shortName>
        <ecNumber evidence="6">2.2.1.9</ecNumber>
    </recommendedName>
    <alternativeName>
        <fullName evidence="6">Menaquinone biosynthesis protein MenD</fullName>
    </alternativeName>
</protein>
<keyword evidence="4 6" id="KW-0786">Thiamine pyrophosphate</keyword>
<gene>
    <name evidence="6" type="primary">menD</name>
    <name evidence="9" type="ORF">SAMN04488494_1317</name>
</gene>
<evidence type="ECO:0000259" key="7">
    <source>
        <dbReference type="Pfam" id="PF02775"/>
    </source>
</evidence>
<comment type="pathway">
    <text evidence="6">Quinol/quinone metabolism; menaquinone biosynthesis.</text>
</comment>
<comment type="cofactor">
    <cofactor evidence="6">
        <name>Mg(2+)</name>
        <dbReference type="ChEBI" id="CHEBI:18420"/>
    </cofactor>
    <cofactor evidence="6">
        <name>Mn(2+)</name>
        <dbReference type="ChEBI" id="CHEBI:29035"/>
    </cofactor>
</comment>
<dbReference type="PIRSF" id="PIRSF004983">
    <property type="entry name" value="MenD"/>
    <property type="match status" value="1"/>
</dbReference>
<evidence type="ECO:0000313" key="9">
    <source>
        <dbReference type="EMBL" id="SHM09778.1"/>
    </source>
</evidence>
<comment type="cofactor">
    <cofactor evidence="6">
        <name>thiamine diphosphate</name>
        <dbReference type="ChEBI" id="CHEBI:58937"/>
    </cofactor>
    <text evidence="6">Binds 1 thiamine pyrophosphate per subunit.</text>
</comment>
<sequence>MYSSKQNVNILTSLLVAHGVRYAVVCPGSRNSPIVHNLNECPEIECYPVTDERSAGFYALGIAQVVHRPVVVCVTSGTALLNVAPAVAEAYYQHMPLVVISADRPEQWIDQLDGQTLPQPDALGRFVKKAVNLPEVYNDEMHWYCNRLVNEAMNETTHHGNGPVHINVPISEPLFEYDVEQLPEERVIQLLPPRSNQSLIALECAGQFAVAKKPMVVIGQLSTGELIPQELFMLSQCAVVVHEALSVGNGSTNFDEVIHVLGDNPAYQPDFVLYVGDTLVSKRFKKWLRGLKDVYIWAVTEDGSIHDTSMQLYGVIEGSPADVIEDLVDAVRYKAISSTATFKARWDQATRLAAYRAMKFQPEYSQMATVKYLEEKLGKAIYRYIHYGNSSPIRMANIFARHYVFCNRGVNGIDGSLSTAAGCSIVTGDEKVLCVLGDLSFFYDQNALWNQNLNGNLHIIVLNNGKGAIFNLLKGLEQSPARDKYVAAQHQTTAQGICKQNNIRYMKATNMEEMQKGIDTLLNKKSTRPVLLEVFTDSEEDERVIKSYYQILKNEKLANDKRV</sequence>
<evidence type="ECO:0000256" key="2">
    <source>
        <dbReference type="ARBA" id="ARBA00022723"/>
    </source>
</evidence>
<evidence type="ECO:0000313" key="10">
    <source>
        <dbReference type="Proteomes" id="UP000184280"/>
    </source>
</evidence>
<dbReference type="InterPro" id="IPR011766">
    <property type="entry name" value="TPP_enzyme_TPP-bd"/>
</dbReference>
<name>A0A1M7G128_XYLRU</name>
<keyword evidence="2 6" id="KW-0479">Metal-binding</keyword>
<dbReference type="InterPro" id="IPR012001">
    <property type="entry name" value="Thiamin_PyroP_enz_TPP-bd_dom"/>
</dbReference>
<dbReference type="InterPro" id="IPR004433">
    <property type="entry name" value="MenaQ_synth_MenD"/>
</dbReference>
<dbReference type="GO" id="GO:0030145">
    <property type="term" value="F:manganese ion binding"/>
    <property type="evidence" value="ECO:0007669"/>
    <property type="project" value="UniProtKB-UniRule"/>
</dbReference>
<dbReference type="RefSeq" id="WP_073043828.1">
    <property type="nucleotide sequence ID" value="NZ_FRCJ01000002.1"/>
</dbReference>
<comment type="subunit">
    <text evidence="6">Homodimer.</text>
</comment>
<dbReference type="UniPathway" id="UPA01057">
    <property type="reaction ID" value="UER00164"/>
</dbReference>
<dbReference type="PANTHER" id="PTHR42916">
    <property type="entry name" value="2-SUCCINYL-5-ENOLPYRUVYL-6-HYDROXY-3-CYCLOHEXENE-1-CARBOXYLATE SYNTHASE"/>
    <property type="match status" value="1"/>
</dbReference>
<comment type="catalytic activity">
    <reaction evidence="6">
        <text>isochorismate + 2-oxoglutarate + H(+) = 5-enolpyruvoyl-6-hydroxy-2-succinyl-cyclohex-3-ene-1-carboxylate + CO2</text>
        <dbReference type="Rhea" id="RHEA:25593"/>
        <dbReference type="ChEBI" id="CHEBI:15378"/>
        <dbReference type="ChEBI" id="CHEBI:16526"/>
        <dbReference type="ChEBI" id="CHEBI:16810"/>
        <dbReference type="ChEBI" id="CHEBI:29780"/>
        <dbReference type="ChEBI" id="CHEBI:58818"/>
        <dbReference type="EC" id="2.2.1.9"/>
    </reaction>
</comment>
<dbReference type="Proteomes" id="UP000184280">
    <property type="component" value="Unassembled WGS sequence"/>
</dbReference>
<dbReference type="EMBL" id="FRCJ01000002">
    <property type="protein sequence ID" value="SHM09778.1"/>
    <property type="molecule type" value="Genomic_DNA"/>
</dbReference>
<dbReference type="NCBIfam" id="TIGR00173">
    <property type="entry name" value="menD"/>
    <property type="match status" value="1"/>
</dbReference>
<feature type="domain" description="Thiamine pyrophosphate enzyme N-terminal TPP-binding" evidence="8">
    <location>
        <begin position="10"/>
        <end position="111"/>
    </location>
</feature>
<keyword evidence="1 6" id="KW-0808">Transferase</keyword>
<dbReference type="InterPro" id="IPR029061">
    <property type="entry name" value="THDP-binding"/>
</dbReference>
<accession>A0A1M7G128</accession>
<dbReference type="Gene3D" id="3.40.50.1220">
    <property type="entry name" value="TPP-binding domain"/>
    <property type="match status" value="1"/>
</dbReference>
<dbReference type="AlphaFoldDB" id="A0A1M7G128"/>
<feature type="domain" description="Thiamine pyrophosphate enzyme TPP-binding" evidence="7">
    <location>
        <begin position="401"/>
        <end position="534"/>
    </location>
</feature>
<dbReference type="Pfam" id="PF02776">
    <property type="entry name" value="TPP_enzyme_N"/>
    <property type="match status" value="1"/>
</dbReference>
<dbReference type="OrthoDB" id="9791859at2"/>
<proteinExistence type="inferred from homology"/>
<comment type="pathway">
    <text evidence="6">Quinol/quinone metabolism; 1,4-dihydroxy-2-naphthoate biosynthesis; 1,4-dihydroxy-2-naphthoate from chorismate: step 2/7.</text>
</comment>
<reference evidence="9 10" key="1">
    <citation type="submission" date="2016-11" db="EMBL/GenBank/DDBJ databases">
        <authorList>
            <person name="Jaros S."/>
            <person name="Januszkiewicz K."/>
            <person name="Wedrychowicz H."/>
        </authorList>
    </citation>
    <scope>NUCLEOTIDE SEQUENCE [LARGE SCALE GENOMIC DNA]</scope>
    <source>
        <strain evidence="9 10">BPI-34</strain>
    </source>
</reference>
<dbReference type="Pfam" id="PF02775">
    <property type="entry name" value="TPP_enzyme_C"/>
    <property type="match status" value="1"/>
</dbReference>
<evidence type="ECO:0000256" key="4">
    <source>
        <dbReference type="ARBA" id="ARBA00023052"/>
    </source>
</evidence>
<dbReference type="PANTHER" id="PTHR42916:SF1">
    <property type="entry name" value="PROTEIN PHYLLO, CHLOROPLASTIC"/>
    <property type="match status" value="1"/>
</dbReference>
<evidence type="ECO:0000256" key="6">
    <source>
        <dbReference type="HAMAP-Rule" id="MF_01659"/>
    </source>
</evidence>
<keyword evidence="5 6" id="KW-0464">Manganese</keyword>